<protein>
    <recommendedName>
        <fullName evidence="7">Extradiol ring-cleavage dioxygenase class III enzyme subunit B domain-containing protein</fullName>
    </recommendedName>
</protein>
<feature type="transmembrane region" description="Helical" evidence="6">
    <location>
        <begin position="55"/>
        <end position="79"/>
    </location>
</feature>
<dbReference type="CDD" id="cd07363">
    <property type="entry name" value="45_DOPA_Dioxygenase"/>
    <property type="match status" value="1"/>
</dbReference>
<dbReference type="Proteomes" id="UP000433876">
    <property type="component" value="Unassembled WGS sequence"/>
</dbReference>
<proteinExistence type="inferred from homology"/>
<dbReference type="PANTHER" id="PTHR30096">
    <property type="entry name" value="4,5-DOPA DIOXYGENASE EXTRADIOL-LIKE PROTEIN"/>
    <property type="match status" value="1"/>
</dbReference>
<sequence length="399" mass="44349">MLRHGFKSNKFLSLLIGPNFPFRWSSRCSHHLFSLTFTPSRQMPNNPRPRSSRPLMIVPVLVAALAIILASSSTARGLFSRVRSETFNKFTTAFNNAPKANLTTTTTSPLQTATANLTSSSKMGRPPVYFFSHGGPDVQYNTKHPVYPVLQSIGKEIIQKVKPKAVVVFSAHWQSDTPSEIHLNNGGGPTDLIYDFYGFPDHFYKATFPTTGSPQLAAKIQQLLTKADIRSKGLKRGLDHGVFSGFNVAFPPGTDRAITVPLVQVSLFKSEDPDAHYRLGQAVEELRDEGVVIICTGMTVHNLRDMQFTWGDPRPLPYAVSFDNALKEAVEGDVEGRQERMREAAKRKDARQAHPFMDHLMPIFIAAGCAGKDKGVQTWTLHEGSFAWAQYRFGDVPEE</sequence>
<comment type="similarity">
    <text evidence="2">Belongs to the DODA-type extradiol aromatic ring-opening dioxygenase family.</text>
</comment>
<reference evidence="8 9" key="1">
    <citation type="submission" date="2017-07" db="EMBL/GenBank/DDBJ databases">
        <title>Genome sequence of the Sordaria macrospora wild type strain R19027.</title>
        <authorList>
            <person name="Nowrousian M."/>
            <person name="Teichert I."/>
            <person name="Kueck U."/>
        </authorList>
    </citation>
    <scope>NUCLEOTIDE SEQUENCE [LARGE SCALE GENOMIC DNA]</scope>
    <source>
        <strain evidence="8 9">R19027</strain>
        <tissue evidence="8">Mycelium</tissue>
    </source>
</reference>
<dbReference type="GO" id="GO:0016702">
    <property type="term" value="F:oxidoreductase activity, acting on single donors with incorporation of molecular oxygen, incorporation of two atoms of oxygen"/>
    <property type="evidence" value="ECO:0007669"/>
    <property type="project" value="UniProtKB-ARBA"/>
</dbReference>
<dbReference type="SUPFAM" id="SSF53213">
    <property type="entry name" value="LigB-like"/>
    <property type="match status" value="1"/>
</dbReference>
<keyword evidence="6" id="KW-1133">Transmembrane helix</keyword>
<gene>
    <name evidence="8" type="ORF">SMACR_05472</name>
</gene>
<evidence type="ECO:0000256" key="4">
    <source>
        <dbReference type="ARBA" id="ARBA00022833"/>
    </source>
</evidence>
<comment type="caution">
    <text evidence="8">The sequence shown here is derived from an EMBL/GenBank/DDBJ whole genome shotgun (WGS) entry which is preliminary data.</text>
</comment>
<dbReference type="GO" id="GO:0008270">
    <property type="term" value="F:zinc ion binding"/>
    <property type="evidence" value="ECO:0007669"/>
    <property type="project" value="InterPro"/>
</dbReference>
<evidence type="ECO:0000256" key="1">
    <source>
        <dbReference type="ARBA" id="ARBA00001947"/>
    </source>
</evidence>
<evidence type="ECO:0000313" key="9">
    <source>
        <dbReference type="Proteomes" id="UP000433876"/>
    </source>
</evidence>
<name>A0A8S8ZG31_SORMA</name>
<dbReference type="PANTHER" id="PTHR30096:SF0">
    <property type="entry name" value="4,5-DOPA DIOXYGENASE EXTRADIOL-LIKE PROTEIN"/>
    <property type="match status" value="1"/>
</dbReference>
<dbReference type="VEuPathDB" id="FungiDB:SMAC_05472"/>
<dbReference type="Pfam" id="PF02900">
    <property type="entry name" value="LigB"/>
    <property type="match status" value="1"/>
</dbReference>
<keyword evidence="5" id="KW-0560">Oxidoreductase</keyword>
<feature type="domain" description="Extradiol ring-cleavage dioxygenase class III enzyme subunit B" evidence="7">
    <location>
        <begin position="130"/>
        <end position="389"/>
    </location>
</feature>
<evidence type="ECO:0000256" key="2">
    <source>
        <dbReference type="ARBA" id="ARBA00007581"/>
    </source>
</evidence>
<dbReference type="AlphaFoldDB" id="A0A8S8ZG31"/>
<dbReference type="InterPro" id="IPR014436">
    <property type="entry name" value="Extradiol_dOase_DODA"/>
</dbReference>
<evidence type="ECO:0000313" key="8">
    <source>
        <dbReference type="EMBL" id="KAA8628100.1"/>
    </source>
</evidence>
<evidence type="ECO:0000256" key="6">
    <source>
        <dbReference type="SAM" id="Phobius"/>
    </source>
</evidence>
<comment type="cofactor">
    <cofactor evidence="1">
        <name>Zn(2+)</name>
        <dbReference type="ChEBI" id="CHEBI:29105"/>
    </cofactor>
</comment>
<evidence type="ECO:0000256" key="5">
    <source>
        <dbReference type="ARBA" id="ARBA00023002"/>
    </source>
</evidence>
<keyword evidence="6" id="KW-0472">Membrane</keyword>
<evidence type="ECO:0000259" key="7">
    <source>
        <dbReference type="Pfam" id="PF02900"/>
    </source>
</evidence>
<keyword evidence="3" id="KW-0479">Metal-binding</keyword>
<keyword evidence="6" id="KW-0812">Transmembrane</keyword>
<dbReference type="GO" id="GO:0008198">
    <property type="term" value="F:ferrous iron binding"/>
    <property type="evidence" value="ECO:0007669"/>
    <property type="project" value="InterPro"/>
</dbReference>
<organism evidence="8 9">
    <name type="scientific">Sordaria macrospora</name>
    <dbReference type="NCBI Taxonomy" id="5147"/>
    <lineage>
        <taxon>Eukaryota</taxon>
        <taxon>Fungi</taxon>
        <taxon>Dikarya</taxon>
        <taxon>Ascomycota</taxon>
        <taxon>Pezizomycotina</taxon>
        <taxon>Sordariomycetes</taxon>
        <taxon>Sordariomycetidae</taxon>
        <taxon>Sordariales</taxon>
        <taxon>Sordariaceae</taxon>
        <taxon>Sordaria</taxon>
    </lineage>
</organism>
<accession>A0A8S8ZG31</accession>
<dbReference type="EMBL" id="NMPR01000207">
    <property type="protein sequence ID" value="KAA8628100.1"/>
    <property type="molecule type" value="Genomic_DNA"/>
</dbReference>
<dbReference type="Gene3D" id="3.40.830.10">
    <property type="entry name" value="LigB-like"/>
    <property type="match status" value="1"/>
</dbReference>
<dbReference type="InterPro" id="IPR004183">
    <property type="entry name" value="Xdiol_dOase_suB"/>
</dbReference>
<keyword evidence="4" id="KW-0862">Zinc</keyword>
<evidence type="ECO:0000256" key="3">
    <source>
        <dbReference type="ARBA" id="ARBA00022723"/>
    </source>
</evidence>